<proteinExistence type="predicted"/>
<dbReference type="InterPro" id="IPR012337">
    <property type="entry name" value="RNaseH-like_sf"/>
</dbReference>
<evidence type="ECO:0000259" key="1">
    <source>
        <dbReference type="Pfam" id="PF13683"/>
    </source>
</evidence>
<geneLocation type="plasmid" evidence="2 3">
    <name>pBC201</name>
</geneLocation>
<dbReference type="Proteomes" id="UP000002190">
    <property type="component" value="Plasmid pBC201"/>
</dbReference>
<dbReference type="eggNOG" id="COG2801">
    <property type="taxonomic scope" value="Bacteria"/>
</dbReference>
<dbReference type="KEGG" id="bge:BC1002_6824"/>
<dbReference type="AlphaFoldDB" id="D5WP25"/>
<feature type="domain" description="Integrase catalytic" evidence="1">
    <location>
        <begin position="100"/>
        <end position="156"/>
    </location>
</feature>
<dbReference type="HOGENOM" id="CLU_1607775_0_0_4"/>
<organism evidence="2 3">
    <name type="scientific">Paraburkholderia atlantica</name>
    <dbReference type="NCBI Taxonomy" id="2654982"/>
    <lineage>
        <taxon>Bacteria</taxon>
        <taxon>Pseudomonadati</taxon>
        <taxon>Pseudomonadota</taxon>
        <taxon>Betaproteobacteria</taxon>
        <taxon>Burkholderiales</taxon>
        <taxon>Burkholderiaceae</taxon>
        <taxon>Paraburkholderia</taxon>
    </lineage>
</organism>
<name>D5WP25_PARAM</name>
<reference evidence="3" key="1">
    <citation type="submission" date="2010-04" db="EMBL/GenBank/DDBJ databases">
        <title>Complete sequence of plasmid 1 of Burkholderia sp. CCGE1002.</title>
        <authorList>
            <consortium name="US DOE Joint Genome Institute"/>
            <person name="Lucas S."/>
            <person name="Copeland A."/>
            <person name="Lapidus A."/>
            <person name="Cheng J.-F."/>
            <person name="Bruce D."/>
            <person name="Goodwin L."/>
            <person name="Pitluck S."/>
            <person name="Chertkov O."/>
            <person name="Detter J.C."/>
            <person name="Han C."/>
            <person name="Tapia R."/>
            <person name="Land M."/>
            <person name="Hauser L."/>
            <person name="Kyrpides N."/>
            <person name="Ovchinnikova G."/>
            <person name="Martinez-Romero E."/>
            <person name="Hernandez M.A.R."/>
            <person name="Tiedje J.M."/>
            <person name="Woyke T."/>
        </authorList>
    </citation>
    <scope>NUCLEOTIDE SEQUENCE [LARGE SCALE GENOMIC DNA]</scope>
    <source>
        <strain evidence="3">CCGE1002</strain>
        <plasmid evidence="3">pBC201</plasmid>
    </source>
</reference>
<evidence type="ECO:0000313" key="2">
    <source>
        <dbReference type="EMBL" id="ADG20648.1"/>
    </source>
</evidence>
<protein>
    <submittedName>
        <fullName evidence="2">Integrase catalytic region</fullName>
    </submittedName>
</protein>
<dbReference type="EMBL" id="CP002016">
    <property type="protein sequence ID" value="ADG20648.1"/>
    <property type="molecule type" value="Genomic_DNA"/>
</dbReference>
<sequence>MASWLPQIYSASFWGSLSTAPRAGRTSRRLTFLLLRRLILRRLVLPPVLYCRGTSPTDAAKSQLHRYRFASPIFAANALAVTGLPKYVSIHYTERLAETGVESAVDTVGDSYDNALAETINGPYKAELIHRRGPWRRQRAVDVATLEWVDWFNNRRLFCPIGDWS</sequence>
<dbReference type="SUPFAM" id="SSF53098">
    <property type="entry name" value="Ribonuclease H-like"/>
    <property type="match status" value="1"/>
</dbReference>
<dbReference type="InterPro" id="IPR001584">
    <property type="entry name" value="Integrase_cat-core"/>
</dbReference>
<accession>D5WP25</accession>
<dbReference type="GO" id="GO:0015074">
    <property type="term" value="P:DNA integration"/>
    <property type="evidence" value="ECO:0007669"/>
    <property type="project" value="InterPro"/>
</dbReference>
<dbReference type="Pfam" id="PF13683">
    <property type="entry name" value="rve_3"/>
    <property type="match status" value="1"/>
</dbReference>
<evidence type="ECO:0000313" key="3">
    <source>
        <dbReference type="Proteomes" id="UP000002190"/>
    </source>
</evidence>
<keyword evidence="2" id="KW-0614">Plasmid</keyword>
<reference evidence="2 3" key="2">
    <citation type="journal article" date="2012" name="J. Bacteriol.">
        <title>Genome Sequences of Burkholderia sp. Strains CCGE1002 and H160, Isolated from Legume Nodules in Mexico and Brazil.</title>
        <authorList>
            <person name="Ormeno-Orrillo E."/>
            <person name="Rogel M.A."/>
            <person name="Chueire L.M."/>
            <person name="Tiedje J.M."/>
            <person name="Martinez-Romero E."/>
            <person name="Hungria M."/>
        </authorList>
    </citation>
    <scope>NUCLEOTIDE SEQUENCE [LARGE SCALE GENOMIC DNA]</scope>
    <source>
        <strain evidence="2 3">CCGE1002</strain>
        <plasmid evidence="3">pBC201</plasmid>
    </source>
</reference>
<gene>
    <name evidence="2" type="ordered locus">BC1002_6824</name>
</gene>